<name>A0A0W8FW72_9ZZZZ</name>
<reference evidence="2" key="1">
    <citation type="journal article" date="2015" name="Proc. Natl. Acad. Sci. U.S.A.">
        <title>Networks of energetic and metabolic interactions define dynamics in microbial communities.</title>
        <authorList>
            <person name="Embree M."/>
            <person name="Liu J.K."/>
            <person name="Al-Bassam M.M."/>
            <person name="Zengler K."/>
        </authorList>
    </citation>
    <scope>NUCLEOTIDE SEQUENCE</scope>
</reference>
<dbReference type="EMBL" id="LNQE01000756">
    <property type="protein sequence ID" value="KUG25159.1"/>
    <property type="molecule type" value="Genomic_DNA"/>
</dbReference>
<dbReference type="SUPFAM" id="SSF53613">
    <property type="entry name" value="Ribokinase-like"/>
    <property type="match status" value="1"/>
</dbReference>
<evidence type="ECO:0000259" key="1">
    <source>
        <dbReference type="Pfam" id="PF00294"/>
    </source>
</evidence>
<keyword evidence="2" id="KW-0808">Transferase</keyword>
<accession>A0A0W8FW72</accession>
<dbReference type="InterPro" id="IPR011611">
    <property type="entry name" value="PfkB_dom"/>
</dbReference>
<dbReference type="AlphaFoldDB" id="A0A0W8FW72"/>
<dbReference type="InterPro" id="IPR029056">
    <property type="entry name" value="Ribokinase-like"/>
</dbReference>
<dbReference type="Pfam" id="PF00294">
    <property type="entry name" value="PfkB"/>
    <property type="match status" value="1"/>
</dbReference>
<protein>
    <submittedName>
        <fullName evidence="2">Putative ribokinase</fullName>
    </submittedName>
</protein>
<comment type="caution">
    <text evidence="2">The sequence shown here is derived from an EMBL/GenBank/DDBJ whole genome shotgun (WGS) entry which is preliminary data.</text>
</comment>
<gene>
    <name evidence="2" type="ORF">ASZ90_005021</name>
</gene>
<dbReference type="GO" id="GO:0016301">
    <property type="term" value="F:kinase activity"/>
    <property type="evidence" value="ECO:0007669"/>
    <property type="project" value="UniProtKB-KW"/>
</dbReference>
<organism evidence="2">
    <name type="scientific">hydrocarbon metagenome</name>
    <dbReference type="NCBI Taxonomy" id="938273"/>
    <lineage>
        <taxon>unclassified sequences</taxon>
        <taxon>metagenomes</taxon>
        <taxon>ecological metagenomes</taxon>
    </lineage>
</organism>
<evidence type="ECO:0000313" key="2">
    <source>
        <dbReference type="EMBL" id="KUG25159.1"/>
    </source>
</evidence>
<sequence>MDNKKNYDILIFGNYTKDTILSKNGTFYVDGGGFNYGAHAAVNSGKSVAAVTRLAEEDRHVVETLNSIGVDVYPTFTPSSTHMRLEYPTDNPDERILTCTATAGTYTLDQFDGLEAKAILINGSVREEAPLGLVKELRKRNSILVADAQGFIRIIAPDNTLIHADWPEQKEVLALIDVLKADIVEAESLTGETDLLTAAEKLFEMGPREIVLTHRDGILVYANGDVFEEKFKPRELIGRSGRGDTCIASYMAKRLTATPAESIKWSAAVTSLKLEAQGPFKLGLKEIESMISEKYG</sequence>
<feature type="domain" description="Carbohydrate kinase PfkB" evidence="1">
    <location>
        <begin position="18"/>
        <end position="278"/>
    </location>
</feature>
<proteinExistence type="predicted"/>
<dbReference type="Gene3D" id="3.40.1190.20">
    <property type="match status" value="1"/>
</dbReference>
<keyword evidence="2" id="KW-0418">Kinase</keyword>